<dbReference type="EMBL" id="CP033116">
    <property type="protein sequence ID" value="QFY57638.1"/>
    <property type="molecule type" value="Genomic_DNA"/>
</dbReference>
<accession>A0AA91Z6J4</accession>
<protein>
    <submittedName>
        <fullName evidence="1">Uncharacterized protein</fullName>
    </submittedName>
</protein>
<dbReference type="AlphaFoldDB" id="A0AA91Z6J4"/>
<evidence type="ECO:0000313" key="2">
    <source>
        <dbReference type="EMBL" id="QFY57638.1"/>
    </source>
</evidence>
<organism evidence="1 3">
    <name type="scientific">Halopseudomonas pelagia</name>
    <dbReference type="NCBI Taxonomy" id="553151"/>
    <lineage>
        <taxon>Bacteria</taxon>
        <taxon>Pseudomonadati</taxon>
        <taxon>Pseudomonadota</taxon>
        <taxon>Gammaproteobacteria</taxon>
        <taxon>Pseudomonadales</taxon>
        <taxon>Pseudomonadaceae</taxon>
        <taxon>Halopseudomonas</taxon>
    </lineage>
</organism>
<name>A0AA91Z6J4_9GAMM</name>
<evidence type="ECO:0000313" key="3">
    <source>
        <dbReference type="Proteomes" id="UP000243750"/>
    </source>
</evidence>
<dbReference type="Proteomes" id="UP000243750">
    <property type="component" value="Unassembled WGS sequence"/>
</dbReference>
<proteinExistence type="predicted"/>
<dbReference type="Proteomes" id="UP000344571">
    <property type="component" value="Chromosome"/>
</dbReference>
<evidence type="ECO:0000313" key="1">
    <source>
        <dbReference type="EMBL" id="PCC99978.1"/>
    </source>
</evidence>
<reference evidence="1 3" key="1">
    <citation type="submission" date="2017-09" db="EMBL/GenBank/DDBJ databases">
        <title>Bacterial and phytoplankton interrelationship in Kongsfjorden, an Arctic fjord.</title>
        <authorList>
            <person name="Sinha R."/>
            <person name="Krishnan K."/>
        </authorList>
    </citation>
    <scope>NUCLEOTIDE SEQUENCE [LARGE SCALE GENOMIC DNA]</scope>
    <source>
        <strain evidence="1 3">58</strain>
    </source>
</reference>
<sequence>MLCVARALIFRVAGLNLLYELFNVMVSFSSAFSVAHVCATGFGYLGEQLPDCGIGVLTGSSS</sequence>
<evidence type="ECO:0000313" key="4">
    <source>
        <dbReference type="Proteomes" id="UP000344571"/>
    </source>
</evidence>
<gene>
    <name evidence="1" type="ORF">CO192_07680</name>
    <name evidence="2" type="ORF">EAO82_15445</name>
</gene>
<keyword evidence="4" id="KW-1185">Reference proteome</keyword>
<dbReference type="EMBL" id="NWMT01000085">
    <property type="protein sequence ID" value="PCC99978.1"/>
    <property type="molecule type" value="Genomic_DNA"/>
</dbReference>
<reference evidence="2 4" key="2">
    <citation type="submission" date="2018-10" db="EMBL/GenBank/DDBJ databases">
        <title>Complete genome sequence of Pseudomonas pelagia strain Kongs-67.</title>
        <authorList>
            <person name="Sinha R.K."/>
            <person name="Krishnan K."/>
        </authorList>
    </citation>
    <scope>NUCLEOTIDE SEQUENCE [LARGE SCALE GENOMIC DNA]</scope>
    <source>
        <strain evidence="2 4">Kongs-67</strain>
    </source>
</reference>